<name>R1CB64_9FIRM</name>
<keyword evidence="4" id="KW-1185">Reference proteome</keyword>
<evidence type="ECO:0000313" key="3">
    <source>
        <dbReference type="EMBL" id="EOC99544.1"/>
    </source>
</evidence>
<dbReference type="Proteomes" id="UP000013378">
    <property type="component" value="Unassembled WGS sequence"/>
</dbReference>
<dbReference type="STRING" id="1304284.L21TH_2456"/>
<accession>R1CB64</accession>
<feature type="domain" description="PrcB C-terminal" evidence="2">
    <location>
        <begin position="68"/>
        <end position="128"/>
    </location>
</feature>
<dbReference type="eggNOG" id="ENOG5032VYP">
    <property type="taxonomic scope" value="Bacteria"/>
</dbReference>
<organism evidence="3 4">
    <name type="scientific">Caldisalinibacter kiritimatiensis</name>
    <dbReference type="NCBI Taxonomy" id="1304284"/>
    <lineage>
        <taxon>Bacteria</taxon>
        <taxon>Bacillati</taxon>
        <taxon>Bacillota</taxon>
        <taxon>Tissierellia</taxon>
        <taxon>Tissierellales</taxon>
        <taxon>Thermohalobacteraceae</taxon>
        <taxon>Caldisalinibacter</taxon>
    </lineage>
</organism>
<dbReference type="EMBL" id="ARZA01000268">
    <property type="protein sequence ID" value="EOC99544.1"/>
    <property type="molecule type" value="Genomic_DNA"/>
</dbReference>
<evidence type="ECO:0000256" key="1">
    <source>
        <dbReference type="SAM" id="Phobius"/>
    </source>
</evidence>
<comment type="caution">
    <text evidence="3">The sequence shown here is derived from an EMBL/GenBank/DDBJ whole genome shotgun (WGS) entry which is preliminary data.</text>
</comment>
<keyword evidence="1" id="KW-0472">Membrane</keyword>
<protein>
    <recommendedName>
        <fullName evidence="2">PrcB C-terminal domain-containing protein</fullName>
    </recommendedName>
</protein>
<keyword evidence="1" id="KW-0812">Transmembrane</keyword>
<proteinExistence type="predicted"/>
<keyword evidence="1" id="KW-1133">Transmembrane helix</keyword>
<dbReference type="AlphaFoldDB" id="R1CB64"/>
<evidence type="ECO:0000313" key="4">
    <source>
        <dbReference type="Proteomes" id="UP000013378"/>
    </source>
</evidence>
<dbReference type="Pfam" id="PF14343">
    <property type="entry name" value="PrcB_C"/>
    <property type="match status" value="1"/>
</dbReference>
<evidence type="ECO:0000259" key="2">
    <source>
        <dbReference type="Pfam" id="PF14343"/>
    </source>
</evidence>
<dbReference type="OrthoDB" id="422698at2"/>
<sequence>MKKIWVLIVIAVIVLGIIFIPKLLFNEGDKTVNFTEVSKNQIPSKLQEVLPSYKTEERALACKVKDEIYIIVTRGEKRTEGYSVAVEKIEKLEKDNETHLIVYAVYEDPKPDEIVAQVITYPYTVVKTDLKELPDKVKLKTRYKE</sequence>
<gene>
    <name evidence="3" type="ORF">L21TH_2456</name>
</gene>
<reference evidence="3 4" key="1">
    <citation type="journal article" date="2015" name="Geomicrobiol. J.">
        <title>Caldisalinibacter kiritimatiensis gen. nov., sp. nov., a moderately thermohalophilic thiosulfate-reducing bacterium from a hypersaline microbial mat.</title>
        <authorList>
            <person name="Ben Hania W."/>
            <person name="Joseph M."/>
            <person name="Fiebig A."/>
            <person name="Bunk B."/>
            <person name="Klenk H.-P."/>
            <person name="Fardeau M.-L."/>
            <person name="Spring S."/>
        </authorList>
    </citation>
    <scope>NUCLEOTIDE SEQUENCE [LARGE SCALE GENOMIC DNA]</scope>
    <source>
        <strain evidence="3 4">L21-TH-D2</strain>
    </source>
</reference>
<dbReference type="InterPro" id="IPR025748">
    <property type="entry name" value="PrcB_C_dom"/>
</dbReference>
<dbReference type="RefSeq" id="WP_006316978.1">
    <property type="nucleotide sequence ID" value="NZ_ARZA01000268.1"/>
</dbReference>
<feature type="transmembrane region" description="Helical" evidence="1">
    <location>
        <begin position="6"/>
        <end position="25"/>
    </location>
</feature>